<dbReference type="AlphaFoldDB" id="A0A3D8PQR1"/>
<accession>A0A3D8PQR1</accession>
<dbReference type="RefSeq" id="WP_115773879.1">
    <property type="nucleotide sequence ID" value="NZ_PIOC01000019.1"/>
</dbReference>
<name>A0A3D8PQR1_9BACI</name>
<protein>
    <submittedName>
        <fullName evidence="1">Uncharacterized protein</fullName>
    </submittedName>
</protein>
<reference evidence="2" key="1">
    <citation type="submission" date="2017-11" db="EMBL/GenBank/DDBJ databases">
        <authorList>
            <person name="Zhu W."/>
        </authorList>
    </citation>
    <scope>NUCLEOTIDE SEQUENCE [LARGE SCALE GENOMIC DNA]</scope>
    <source>
        <strain evidence="2">CAU 1183</strain>
    </source>
</reference>
<sequence>MDITTILLLVKERIGIRSTTRDTYLEAIIKGVVRELEDEQGLVLDETNPHHLMFMVDYSTWRYQSVTGTQTTSTSRPLSMPRHLQWRLHNLVISGVKHEDV</sequence>
<gene>
    <name evidence="1" type="ORF">CWR48_14045</name>
</gene>
<keyword evidence="2" id="KW-1185">Reference proteome</keyword>
<dbReference type="OrthoDB" id="1808529at2"/>
<evidence type="ECO:0000313" key="1">
    <source>
        <dbReference type="EMBL" id="RDW17631.1"/>
    </source>
</evidence>
<organism evidence="1 2">
    <name type="scientific">Oceanobacillus arenosus</name>
    <dbReference type="NCBI Taxonomy" id="1229153"/>
    <lineage>
        <taxon>Bacteria</taxon>
        <taxon>Bacillati</taxon>
        <taxon>Bacillota</taxon>
        <taxon>Bacilli</taxon>
        <taxon>Bacillales</taxon>
        <taxon>Bacillaceae</taxon>
        <taxon>Oceanobacillus</taxon>
    </lineage>
</organism>
<proteinExistence type="predicted"/>
<dbReference type="EMBL" id="PIOC01000019">
    <property type="protein sequence ID" value="RDW17631.1"/>
    <property type="molecule type" value="Genomic_DNA"/>
</dbReference>
<comment type="caution">
    <text evidence="1">The sequence shown here is derived from an EMBL/GenBank/DDBJ whole genome shotgun (WGS) entry which is preliminary data.</text>
</comment>
<evidence type="ECO:0000313" key="2">
    <source>
        <dbReference type="Proteomes" id="UP000257143"/>
    </source>
</evidence>
<dbReference type="Proteomes" id="UP000257143">
    <property type="component" value="Unassembled WGS sequence"/>
</dbReference>